<protein>
    <submittedName>
        <fullName evidence="2">Calcium homeostasis modulator protein 6-like</fullName>
    </submittedName>
</protein>
<keyword evidence="3" id="KW-1185">Reference proteome</keyword>
<keyword evidence="1" id="KW-0812">Transmembrane</keyword>
<evidence type="ECO:0000313" key="3">
    <source>
        <dbReference type="Proteomes" id="UP000727407"/>
    </source>
</evidence>
<feature type="transmembrane region" description="Helical" evidence="1">
    <location>
        <begin position="87"/>
        <end position="103"/>
    </location>
</feature>
<organism evidence="2 3">
    <name type="scientific">Clarias magur</name>
    <name type="common">Asian catfish</name>
    <name type="synonym">Macropteronotus magur</name>
    <dbReference type="NCBI Taxonomy" id="1594786"/>
    <lineage>
        <taxon>Eukaryota</taxon>
        <taxon>Metazoa</taxon>
        <taxon>Chordata</taxon>
        <taxon>Craniata</taxon>
        <taxon>Vertebrata</taxon>
        <taxon>Euteleostomi</taxon>
        <taxon>Actinopterygii</taxon>
        <taxon>Neopterygii</taxon>
        <taxon>Teleostei</taxon>
        <taxon>Ostariophysi</taxon>
        <taxon>Siluriformes</taxon>
        <taxon>Clariidae</taxon>
        <taxon>Clarias</taxon>
    </lineage>
</organism>
<comment type="caution">
    <text evidence="2">The sequence shown here is derived from an EMBL/GenBank/DDBJ whole genome shotgun (WGS) entry which is preliminary data.</text>
</comment>
<proteinExistence type="predicted"/>
<evidence type="ECO:0000313" key="2">
    <source>
        <dbReference type="EMBL" id="KAF5889304.1"/>
    </source>
</evidence>
<name>A0A8J4WR00_CLAMG</name>
<feature type="transmembrane region" description="Helical" evidence="1">
    <location>
        <begin position="150"/>
        <end position="171"/>
    </location>
</feature>
<dbReference type="Proteomes" id="UP000727407">
    <property type="component" value="Unassembled WGS sequence"/>
</dbReference>
<dbReference type="OrthoDB" id="8740304at2759"/>
<dbReference type="EMBL" id="QNUK01000829">
    <property type="protein sequence ID" value="KAF5889304.1"/>
    <property type="molecule type" value="Genomic_DNA"/>
</dbReference>
<evidence type="ECO:0000256" key="1">
    <source>
        <dbReference type="SAM" id="Phobius"/>
    </source>
</evidence>
<keyword evidence="1" id="KW-0472">Membrane</keyword>
<sequence length="191" mass="21671">MSGGGRITEFLRSRVGNLGVSSLVLVVLEKMMDSDFVCPCQPGYNEVICACYATVPFITCFIFTFCFVDPIPEDKGIQCNSTCVSKVFYSLFIAFIWLFLFFVDGQYMSCAISHWGGEYTETGALKWCKPNGSETVVLEREKETQRYMTVSQFIGFGIAFLIALGLLALHYNYDWRKKNPDETRQDNKKAK</sequence>
<keyword evidence="1" id="KW-1133">Transmembrane helix</keyword>
<accession>A0A8J4WR00</accession>
<feature type="non-terminal residue" evidence="2">
    <location>
        <position position="1"/>
    </location>
</feature>
<dbReference type="AlphaFoldDB" id="A0A8J4WR00"/>
<reference evidence="2" key="1">
    <citation type="submission" date="2020-07" db="EMBL/GenBank/DDBJ databases">
        <title>Clarias magur genome sequencing, assembly and annotation.</title>
        <authorList>
            <person name="Kushwaha B."/>
            <person name="Kumar R."/>
            <person name="Das P."/>
            <person name="Joshi C.G."/>
            <person name="Kumar D."/>
            <person name="Nagpure N.S."/>
            <person name="Pandey M."/>
            <person name="Agarwal S."/>
            <person name="Srivastava S."/>
            <person name="Singh M."/>
            <person name="Sahoo L."/>
            <person name="Jayasankar P."/>
            <person name="Meher P.K."/>
            <person name="Koringa P.G."/>
            <person name="Iquebal M.A."/>
            <person name="Das S.P."/>
            <person name="Bit A."/>
            <person name="Patnaik S."/>
            <person name="Patel N."/>
            <person name="Shah T.M."/>
            <person name="Hinsu A."/>
            <person name="Jena J.K."/>
        </authorList>
    </citation>
    <scope>NUCLEOTIDE SEQUENCE</scope>
    <source>
        <strain evidence="2">CIFAMagur01</strain>
        <tissue evidence="2">Testis</tissue>
    </source>
</reference>
<gene>
    <name evidence="2" type="ORF">DAT39_020997</name>
</gene>